<dbReference type="Proteomes" id="UP001239111">
    <property type="component" value="Chromosome 2"/>
</dbReference>
<organism evidence="1 2">
    <name type="scientific">Eretmocerus hayati</name>
    <dbReference type="NCBI Taxonomy" id="131215"/>
    <lineage>
        <taxon>Eukaryota</taxon>
        <taxon>Metazoa</taxon>
        <taxon>Ecdysozoa</taxon>
        <taxon>Arthropoda</taxon>
        <taxon>Hexapoda</taxon>
        <taxon>Insecta</taxon>
        <taxon>Pterygota</taxon>
        <taxon>Neoptera</taxon>
        <taxon>Endopterygota</taxon>
        <taxon>Hymenoptera</taxon>
        <taxon>Apocrita</taxon>
        <taxon>Proctotrupomorpha</taxon>
        <taxon>Chalcidoidea</taxon>
        <taxon>Aphelinidae</taxon>
        <taxon>Aphelininae</taxon>
        <taxon>Eretmocerus</taxon>
    </lineage>
</organism>
<keyword evidence="2" id="KW-1185">Reference proteome</keyword>
<comment type="caution">
    <text evidence="1">The sequence shown here is derived from an EMBL/GenBank/DDBJ whole genome shotgun (WGS) entry which is preliminary data.</text>
</comment>
<evidence type="ECO:0000313" key="1">
    <source>
        <dbReference type="EMBL" id="KAJ8674851.1"/>
    </source>
</evidence>
<accession>A0ACC2NVN5</accession>
<reference evidence="1" key="1">
    <citation type="submission" date="2023-04" db="EMBL/GenBank/DDBJ databases">
        <title>A chromosome-level genome assembly of the parasitoid wasp Eretmocerus hayati.</title>
        <authorList>
            <person name="Zhong Y."/>
            <person name="Liu S."/>
            <person name="Liu Y."/>
        </authorList>
    </citation>
    <scope>NUCLEOTIDE SEQUENCE</scope>
    <source>
        <strain evidence="1">ZJU_SS_LIU_2023</strain>
    </source>
</reference>
<gene>
    <name evidence="1" type="ORF">QAD02_010637</name>
</gene>
<protein>
    <submittedName>
        <fullName evidence="1">Uncharacterized protein</fullName>
    </submittedName>
</protein>
<name>A0ACC2NVN5_9HYME</name>
<dbReference type="EMBL" id="CM056742">
    <property type="protein sequence ID" value="KAJ8674851.1"/>
    <property type="molecule type" value="Genomic_DNA"/>
</dbReference>
<sequence>MSYEVAMASEPALMDPLSALMDTEEILQNETVDPLLGAGYTPSVQENATNNVGNPKDFPNTEIITSKDASVDPLLGAENVEGMLEGAINIEKVSKDVTNVNNTLPPGHPSSLPRHYRKPRTCAVRSCKYRKLYNMNEQRTMFSCHKNEEKLRRWRQYIPGLLGSHAICSAHFEPRFIISSSTFRRASLKSDAVPTLLLDDHPNNQGSPSIPHDQPLTDNSENQGTYPVDNRNDPGPSSQKVPNPDNFNSHNQNSSASTVQFGNQIRSHSLGSHQDRSTEEQQPCFDSIMNCRDSLNNSNDFGQVSNKASNLFNSDCQNQSVNASSIISDSQIRMNDPRSHQDQSLSYMLEQHSNQLSTIEEHYLNYIDSSDMNNFQRQTMDGCESYQSNLANHEGTASIQTQCISNTSAFCQDQSVISAMNQVGNDVTSSLGSYRYNRVNQENIVHKPDTRSINTTTDMCSGESMTRDIDQNMYNPEYNITNSLATHCDQPLNMAGIMHQHYLQPTNNIADIDSSQSTTSAIDHNMYQSQSDAINSLVSYQNPENQGKSLEHCIPLTNNIAGLCSNQSMTCTGDQNTYQLENNVANSFHNQLFSNEEDNCASSGVETSSRNVIQNPSADPECLENLKQETIEDEGDIKVAGNQGDKETKDDLKKCMPIEISVYFSLKREMDLFSRVLPAFWTLSELPRGNDMVFIFSKECTDTESESLVTLFEKTIVLNAKDELILSVHGRSLKVSPPIVLKNLEMLLRIILRFSDLKVCRGICANEFDVDKGSVVYKDDLNYCRHVSCTLITDLVQCKHCYSYSQYLTSLMPNNPPVLGNTIASH</sequence>
<evidence type="ECO:0000313" key="2">
    <source>
        <dbReference type="Proteomes" id="UP001239111"/>
    </source>
</evidence>
<proteinExistence type="predicted"/>